<feature type="transmembrane region" description="Helical" evidence="6">
    <location>
        <begin position="15"/>
        <end position="36"/>
    </location>
</feature>
<dbReference type="InterPro" id="IPR024478">
    <property type="entry name" value="HlyB_4HB_MCP"/>
</dbReference>
<accession>A0A1H6UVH1</accession>
<keyword evidence="10" id="KW-1185">Reference proteome</keyword>
<dbReference type="CDD" id="cd06225">
    <property type="entry name" value="HAMP"/>
    <property type="match status" value="1"/>
</dbReference>
<evidence type="ECO:0000256" key="6">
    <source>
        <dbReference type="SAM" id="Phobius"/>
    </source>
</evidence>
<name>A0A1H6UVH1_9FIRM</name>
<dbReference type="PROSITE" id="PS50111">
    <property type="entry name" value="CHEMOTAXIS_TRANSDUC_2"/>
    <property type="match status" value="1"/>
</dbReference>
<dbReference type="Gene3D" id="6.10.340.10">
    <property type="match status" value="1"/>
</dbReference>
<dbReference type="GO" id="GO:0005886">
    <property type="term" value="C:plasma membrane"/>
    <property type="evidence" value="ECO:0007669"/>
    <property type="project" value="TreeGrafter"/>
</dbReference>
<dbReference type="AlphaFoldDB" id="A0A1H6UVH1"/>
<dbReference type="FunFam" id="1.10.287.950:FF:000001">
    <property type="entry name" value="Methyl-accepting chemotaxis sensory transducer"/>
    <property type="match status" value="1"/>
</dbReference>
<dbReference type="EMBL" id="FNZK01000002">
    <property type="protein sequence ID" value="SEI94634.1"/>
    <property type="molecule type" value="Genomic_DNA"/>
</dbReference>
<feature type="transmembrane region" description="Helical" evidence="6">
    <location>
        <begin position="187"/>
        <end position="208"/>
    </location>
</feature>
<dbReference type="InterPro" id="IPR003660">
    <property type="entry name" value="HAMP_dom"/>
</dbReference>
<feature type="domain" description="HAMP" evidence="8">
    <location>
        <begin position="214"/>
        <end position="266"/>
    </location>
</feature>
<dbReference type="GO" id="GO:0006935">
    <property type="term" value="P:chemotaxis"/>
    <property type="evidence" value="ECO:0007669"/>
    <property type="project" value="UniProtKB-KW"/>
</dbReference>
<dbReference type="Proteomes" id="UP000199662">
    <property type="component" value="Unassembled WGS sequence"/>
</dbReference>
<dbReference type="PANTHER" id="PTHR43531:SF11">
    <property type="entry name" value="METHYL-ACCEPTING CHEMOTAXIS PROTEIN 3"/>
    <property type="match status" value="1"/>
</dbReference>
<dbReference type="CDD" id="cd11386">
    <property type="entry name" value="MCP_signal"/>
    <property type="match status" value="1"/>
</dbReference>
<evidence type="ECO:0000256" key="4">
    <source>
        <dbReference type="SAM" id="Coils"/>
    </source>
</evidence>
<evidence type="ECO:0000313" key="10">
    <source>
        <dbReference type="Proteomes" id="UP000199662"/>
    </source>
</evidence>
<keyword evidence="6" id="KW-0472">Membrane</keyword>
<dbReference type="InterPro" id="IPR004089">
    <property type="entry name" value="MCPsignal_dom"/>
</dbReference>
<evidence type="ECO:0000256" key="5">
    <source>
        <dbReference type="SAM" id="MobiDB-lite"/>
    </source>
</evidence>
<sequence length="561" mass="61391">MKWFKDMNVGKKVTGAFLILSFIVTILSVMVVYNIYKIDSRYSDLYSNNGLATGYIGEMGMFFNDSRVTYYSIVIEKDYNTNMQNIAKLKDIDTKINDVYNLLVSKSQTDQTKEELRQFKDTLDKYRTLRQGSIDLALQNKNEEALMTFRQAGARQLSEDLNNQLMDLFKVMESTGMKQSDTLTEQAYVMIYTMLAVAIVVIILSLLLGNFIASYIRKAIHALMEAAEKIASGDLDVQIPIDSRDELGHLAQAFDKMSNNVNTAMENINAASEQVAAGSKNVSEASISLSQGATEQASSVEELSSSLEEISAQTKLNANNADKANSLTNTAKTNAGTGNAYMHDMLRAMTEINASSTGISKIIKVIDEIAFQTNILALNAAVEAARAGQHGKGFAVVAEEVRNLAARSAKAAKETTDMIEGSIGKVNEGTKIANQTAEALTQIVQIVTEVAELVEKIASASNEQSIALEQINQGVIQVSEVVQSNSSTAEESASASEQLNAQAELLKETVSQFKLRVNTQAKQNFYSNKDDVTQPPRITKGKHSKKIPSQIALSDDEFGKY</sequence>
<dbReference type="RefSeq" id="WP_091828765.1">
    <property type="nucleotide sequence ID" value="NZ_FNZK01000002.1"/>
</dbReference>
<feature type="region of interest" description="Disordered" evidence="5">
    <location>
        <begin position="524"/>
        <end position="561"/>
    </location>
</feature>
<organism evidence="9 10">
    <name type="scientific">Propionispira arboris</name>
    <dbReference type="NCBI Taxonomy" id="84035"/>
    <lineage>
        <taxon>Bacteria</taxon>
        <taxon>Bacillati</taxon>
        <taxon>Bacillota</taxon>
        <taxon>Negativicutes</taxon>
        <taxon>Selenomonadales</taxon>
        <taxon>Selenomonadaceae</taxon>
        <taxon>Propionispira</taxon>
    </lineage>
</organism>
<dbReference type="Pfam" id="PF12729">
    <property type="entry name" value="4HB_MCP_1"/>
    <property type="match status" value="1"/>
</dbReference>
<feature type="coiled-coil region" evidence="4">
    <location>
        <begin position="489"/>
        <end position="516"/>
    </location>
</feature>
<dbReference type="SUPFAM" id="SSF58104">
    <property type="entry name" value="Methyl-accepting chemotaxis protein (MCP) signaling domain"/>
    <property type="match status" value="1"/>
</dbReference>
<dbReference type="SMART" id="SM00304">
    <property type="entry name" value="HAMP"/>
    <property type="match status" value="1"/>
</dbReference>
<dbReference type="GO" id="GO:0004888">
    <property type="term" value="F:transmembrane signaling receptor activity"/>
    <property type="evidence" value="ECO:0007669"/>
    <property type="project" value="TreeGrafter"/>
</dbReference>
<evidence type="ECO:0000256" key="2">
    <source>
        <dbReference type="ARBA" id="ARBA00029447"/>
    </source>
</evidence>
<dbReference type="Pfam" id="PF00672">
    <property type="entry name" value="HAMP"/>
    <property type="match status" value="1"/>
</dbReference>
<gene>
    <name evidence="9" type="ORF">SAMN05660742_10228</name>
</gene>
<dbReference type="InterPro" id="IPR051310">
    <property type="entry name" value="MCP_chemotaxis"/>
</dbReference>
<dbReference type="PANTHER" id="PTHR43531">
    <property type="entry name" value="PROTEIN ICFG"/>
    <property type="match status" value="1"/>
</dbReference>
<evidence type="ECO:0000259" key="8">
    <source>
        <dbReference type="PROSITE" id="PS50885"/>
    </source>
</evidence>
<keyword evidence="4" id="KW-0175">Coiled coil</keyword>
<evidence type="ECO:0000313" key="9">
    <source>
        <dbReference type="EMBL" id="SEI94634.1"/>
    </source>
</evidence>
<dbReference type="PROSITE" id="PS50885">
    <property type="entry name" value="HAMP"/>
    <property type="match status" value="1"/>
</dbReference>
<protein>
    <submittedName>
        <fullName evidence="9">Methyl-accepting chemotaxis protein</fullName>
    </submittedName>
</protein>
<keyword evidence="6" id="KW-0812">Transmembrane</keyword>
<keyword evidence="6" id="KW-1133">Transmembrane helix</keyword>
<keyword evidence="3" id="KW-0807">Transducer</keyword>
<feature type="domain" description="Methyl-accepting transducer" evidence="7">
    <location>
        <begin position="271"/>
        <end position="500"/>
    </location>
</feature>
<dbReference type="Gene3D" id="1.10.287.950">
    <property type="entry name" value="Methyl-accepting chemotaxis protein"/>
    <property type="match status" value="1"/>
</dbReference>
<reference evidence="9 10" key="1">
    <citation type="submission" date="2016-10" db="EMBL/GenBank/DDBJ databases">
        <authorList>
            <person name="de Groot N.N."/>
        </authorList>
    </citation>
    <scope>NUCLEOTIDE SEQUENCE [LARGE SCALE GENOMIC DNA]</scope>
    <source>
        <strain evidence="9 10">DSM 2179</strain>
    </source>
</reference>
<keyword evidence="1" id="KW-0145">Chemotaxis</keyword>
<evidence type="ECO:0000256" key="3">
    <source>
        <dbReference type="PROSITE-ProRule" id="PRU00284"/>
    </source>
</evidence>
<dbReference type="Pfam" id="PF00015">
    <property type="entry name" value="MCPsignal"/>
    <property type="match status" value="1"/>
</dbReference>
<dbReference type="STRING" id="84035.SAMN05660742_10228"/>
<proteinExistence type="inferred from homology"/>
<evidence type="ECO:0000256" key="1">
    <source>
        <dbReference type="ARBA" id="ARBA00022500"/>
    </source>
</evidence>
<comment type="similarity">
    <text evidence="2">Belongs to the methyl-accepting chemotaxis (MCP) protein family.</text>
</comment>
<dbReference type="SMART" id="SM00283">
    <property type="entry name" value="MA"/>
    <property type="match status" value="1"/>
</dbReference>
<evidence type="ECO:0000259" key="7">
    <source>
        <dbReference type="PROSITE" id="PS50111"/>
    </source>
</evidence>
<dbReference type="GO" id="GO:0007165">
    <property type="term" value="P:signal transduction"/>
    <property type="evidence" value="ECO:0007669"/>
    <property type="project" value="UniProtKB-KW"/>
</dbReference>